<evidence type="ECO:0000259" key="17">
    <source>
        <dbReference type="PROSITE" id="PS51192"/>
    </source>
</evidence>
<feature type="domain" description="UVR" evidence="16">
    <location>
        <begin position="620"/>
        <end position="655"/>
    </location>
</feature>
<dbReference type="InterPro" id="IPR041471">
    <property type="entry name" value="UvrB_inter"/>
</dbReference>
<comment type="function">
    <text evidence="13">The UvrABC repair system catalyzes the recognition and processing of DNA lesions. A damage recognition complex composed of 2 UvrA and 2 UvrB subunits scans DNA for abnormalities. Upon binding of the UvrA(2)B(2) complex to a putative damaged site, the DNA wraps around one UvrB monomer. DNA wrap is dependent on ATP binding by UvrB and probably causes local melting of the DNA helix, facilitating insertion of UvrB beta-hairpin between the DNA strands. Then UvrB probes one DNA strand for the presence of a lesion. If a lesion is found the UvrA subunits dissociate and the UvrB-DNA preincision complex is formed. This complex is subsequently bound by UvrC and the second UvrB is released. If no lesion is found, the DNA wraps around the other UvrB subunit that will check the other stand for damage.</text>
</comment>
<feature type="region of interest" description="Disordered" evidence="15">
    <location>
        <begin position="648"/>
        <end position="689"/>
    </location>
</feature>
<dbReference type="InterPro" id="IPR004807">
    <property type="entry name" value="UvrB"/>
</dbReference>
<dbReference type="PROSITE" id="PS51194">
    <property type="entry name" value="HELICASE_CTER"/>
    <property type="match status" value="1"/>
</dbReference>
<dbReference type="Gene3D" id="4.10.860.10">
    <property type="entry name" value="UVR domain"/>
    <property type="match status" value="1"/>
</dbReference>
<dbReference type="Gene3D" id="6.10.140.240">
    <property type="match status" value="1"/>
</dbReference>
<sequence>MDFKLSSDYSPQGDQPEAIRQLVESIRAGNRYQTLLGVTGSGKTFSMANVIQQLQRPALIISHNKTLAAQLYSEFKAFFPENAVEYFVSYYDYYQPEAYIPQTDTYIEKDSSINDDIERLRISASSSLISRKDVIVIASVSCIYGLGSPEDFKAMMLPLRAGLELSRDDFLEQLVGILYERNDVDFKRGSFRVRGDVVDIYPAYMESGIRIEFWGDEIESIRELDPVTGETSEQLEMFNLYPATQYVTPKDKVDAAIAGIRQELEERVAYFESKNMLIEAQRIRMRTEYDIELLQEMGFCTGIENYSRYLSGRKPGERPFCLIDFFPEDALLFVDESHVTLPQVRAMYNGDRARKERLVDFGFRLPSAMDNRPQKEEEFNQITGQTIYVSATPAQHEYDVSKVIAEQVIRPTGLVDPVMEIRPIQGQVEDFIGEVRQAADMGERTLATTLTKRMSEDLSDYLREAGLKVEYLHSDIDAIERVEILRRLRKGEFDVLVGVNLLREGLDLPEVALVAILDADKEGFLRSATSLIQTAGRAARHEKGRVILYADVITKSIQLTLETTDYRREKQLAHNKQHGIIPVGVKREIDDGLQAPGKRYDEREDDVIGLLAESDDRDVAEVIAEMEEEMLEAARKLEFEKAAMIRDQIETLQSGKHGGGESGAAKSKPYKKRKSKAVYNKSGLPRKKK</sequence>
<evidence type="ECO:0000256" key="5">
    <source>
        <dbReference type="ARBA" id="ARBA00022763"/>
    </source>
</evidence>
<keyword evidence="9 13" id="KW-0234">DNA repair</keyword>
<feature type="domain" description="Helicase ATP-binding" evidence="17">
    <location>
        <begin position="24"/>
        <end position="181"/>
    </location>
</feature>
<protein>
    <recommendedName>
        <fullName evidence="12 13">UvrABC system protein B</fullName>
        <shortName evidence="13">Protein UvrB</shortName>
    </recommendedName>
    <alternativeName>
        <fullName evidence="13">Excinuclease ABC subunit B</fullName>
    </alternativeName>
</protein>
<evidence type="ECO:0000256" key="10">
    <source>
        <dbReference type="ARBA" id="ARBA00023236"/>
    </source>
</evidence>
<dbReference type="Pfam" id="PF17757">
    <property type="entry name" value="UvrB_inter"/>
    <property type="match status" value="1"/>
</dbReference>
<dbReference type="InterPro" id="IPR014001">
    <property type="entry name" value="Helicase_ATP-bd"/>
</dbReference>
<keyword evidence="20" id="KW-1185">Reference proteome</keyword>
<comment type="subunit">
    <text evidence="11 13 14">Forms a heterotetramer with UvrA during the search for lesions. Interacts with UvrC in an incision complex.</text>
</comment>
<dbReference type="PANTHER" id="PTHR24029">
    <property type="entry name" value="UVRABC SYSTEM PROTEIN B"/>
    <property type="match status" value="1"/>
</dbReference>
<dbReference type="EMBL" id="JARXHW010000023">
    <property type="protein sequence ID" value="MDQ8208003.1"/>
    <property type="molecule type" value="Genomic_DNA"/>
</dbReference>
<dbReference type="NCBIfam" id="NF003673">
    <property type="entry name" value="PRK05298.1"/>
    <property type="match status" value="1"/>
</dbReference>
<evidence type="ECO:0000256" key="11">
    <source>
        <dbReference type="ARBA" id="ARBA00026033"/>
    </source>
</evidence>
<name>A0ABU1AV26_9BACT</name>
<feature type="short sequence motif" description="Beta-hairpin" evidence="13">
    <location>
        <begin position="90"/>
        <end position="113"/>
    </location>
</feature>
<dbReference type="Pfam" id="PF12344">
    <property type="entry name" value="UvrB"/>
    <property type="match status" value="1"/>
</dbReference>
<dbReference type="CDD" id="cd18790">
    <property type="entry name" value="SF2_C_UvrB"/>
    <property type="match status" value="1"/>
</dbReference>
<dbReference type="Pfam" id="PF02151">
    <property type="entry name" value="UVR"/>
    <property type="match status" value="1"/>
</dbReference>
<dbReference type="Proteomes" id="UP001225316">
    <property type="component" value="Unassembled WGS sequence"/>
</dbReference>
<dbReference type="RefSeq" id="WP_308950390.1">
    <property type="nucleotide sequence ID" value="NZ_JARXHW010000023.1"/>
</dbReference>
<keyword evidence="10 13" id="KW-0742">SOS response</keyword>
<keyword evidence="3 13" id="KW-0963">Cytoplasm</keyword>
<dbReference type="CDD" id="cd17916">
    <property type="entry name" value="DEXHc_UvrB"/>
    <property type="match status" value="1"/>
</dbReference>
<feature type="domain" description="Helicase C-terminal" evidence="18">
    <location>
        <begin position="427"/>
        <end position="589"/>
    </location>
</feature>
<dbReference type="InterPro" id="IPR036876">
    <property type="entry name" value="UVR_dom_sf"/>
</dbReference>
<dbReference type="SUPFAM" id="SSF46600">
    <property type="entry name" value="C-terminal UvrC-binding domain of UvrB"/>
    <property type="match status" value="1"/>
</dbReference>
<dbReference type="GO" id="GO:0016787">
    <property type="term" value="F:hydrolase activity"/>
    <property type="evidence" value="ECO:0007669"/>
    <property type="project" value="UniProtKB-KW"/>
</dbReference>
<evidence type="ECO:0000256" key="2">
    <source>
        <dbReference type="ARBA" id="ARBA00008533"/>
    </source>
</evidence>
<dbReference type="SUPFAM" id="SSF52540">
    <property type="entry name" value="P-loop containing nucleoside triphosphate hydrolases"/>
    <property type="match status" value="2"/>
</dbReference>
<dbReference type="InterPro" id="IPR024759">
    <property type="entry name" value="UvrB_YAD/RRR_dom"/>
</dbReference>
<dbReference type="InterPro" id="IPR001650">
    <property type="entry name" value="Helicase_C-like"/>
</dbReference>
<dbReference type="Pfam" id="PF04851">
    <property type="entry name" value="ResIII"/>
    <property type="match status" value="1"/>
</dbReference>
<dbReference type="PANTHER" id="PTHR24029:SF0">
    <property type="entry name" value="UVRABC SYSTEM PROTEIN B"/>
    <property type="match status" value="1"/>
</dbReference>
<comment type="domain">
    <text evidence="13">The beta-hairpin motif is involved in DNA binding.</text>
</comment>
<dbReference type="HAMAP" id="MF_00204">
    <property type="entry name" value="UvrB"/>
    <property type="match status" value="1"/>
</dbReference>
<evidence type="ECO:0000313" key="19">
    <source>
        <dbReference type="EMBL" id="MDQ8208003.1"/>
    </source>
</evidence>
<keyword evidence="5 13" id="KW-0227">DNA damage</keyword>
<proteinExistence type="inferred from homology"/>
<keyword evidence="6 13" id="KW-0228">DNA excision</keyword>
<evidence type="ECO:0000256" key="6">
    <source>
        <dbReference type="ARBA" id="ARBA00022769"/>
    </source>
</evidence>
<evidence type="ECO:0000256" key="1">
    <source>
        <dbReference type="ARBA" id="ARBA00004496"/>
    </source>
</evidence>
<organism evidence="19 20">
    <name type="scientific">Thalassobacterium maritimum</name>
    <dbReference type="NCBI Taxonomy" id="3041265"/>
    <lineage>
        <taxon>Bacteria</taxon>
        <taxon>Pseudomonadati</taxon>
        <taxon>Verrucomicrobiota</taxon>
        <taxon>Opitutia</taxon>
        <taxon>Puniceicoccales</taxon>
        <taxon>Coraliomargaritaceae</taxon>
        <taxon>Thalassobacterium</taxon>
    </lineage>
</organism>
<dbReference type="NCBIfam" id="TIGR00631">
    <property type="entry name" value="uvrb"/>
    <property type="match status" value="1"/>
</dbReference>
<gene>
    <name evidence="13 19" type="primary">uvrB</name>
    <name evidence="19" type="ORF">QEH52_10810</name>
</gene>
<keyword evidence="19" id="KW-0378">Hydrolase</keyword>
<keyword evidence="8 13" id="KW-0267">Excision nuclease</keyword>
<dbReference type="InterPro" id="IPR027417">
    <property type="entry name" value="P-loop_NTPase"/>
</dbReference>
<dbReference type="Gene3D" id="3.40.50.300">
    <property type="entry name" value="P-loop containing nucleotide triphosphate hydrolases"/>
    <property type="match status" value="3"/>
</dbReference>
<evidence type="ECO:0000256" key="12">
    <source>
        <dbReference type="ARBA" id="ARBA00029504"/>
    </source>
</evidence>
<dbReference type="SMART" id="SM00490">
    <property type="entry name" value="HELICc"/>
    <property type="match status" value="1"/>
</dbReference>
<evidence type="ECO:0000256" key="8">
    <source>
        <dbReference type="ARBA" id="ARBA00022881"/>
    </source>
</evidence>
<dbReference type="InterPro" id="IPR006935">
    <property type="entry name" value="Helicase/UvrB_N"/>
</dbReference>
<evidence type="ECO:0000256" key="7">
    <source>
        <dbReference type="ARBA" id="ARBA00022840"/>
    </source>
</evidence>
<evidence type="ECO:0000256" key="9">
    <source>
        <dbReference type="ARBA" id="ARBA00023204"/>
    </source>
</evidence>
<accession>A0ABU1AV26</accession>
<dbReference type="PROSITE" id="PS50151">
    <property type="entry name" value="UVR"/>
    <property type="match status" value="1"/>
</dbReference>
<keyword evidence="7 13" id="KW-0067">ATP-binding</keyword>
<evidence type="ECO:0000313" key="20">
    <source>
        <dbReference type="Proteomes" id="UP001225316"/>
    </source>
</evidence>
<reference evidence="19 20" key="1">
    <citation type="submission" date="2023-04" db="EMBL/GenBank/DDBJ databases">
        <title>A novel bacteria isolated from coastal sediment.</title>
        <authorList>
            <person name="Liu X.-J."/>
            <person name="Du Z.-J."/>
        </authorList>
    </citation>
    <scope>NUCLEOTIDE SEQUENCE [LARGE SCALE GENOMIC DNA]</scope>
    <source>
        <strain evidence="19 20">SDUM461003</strain>
    </source>
</reference>
<evidence type="ECO:0000256" key="14">
    <source>
        <dbReference type="RuleBase" id="RU003587"/>
    </source>
</evidence>
<dbReference type="Pfam" id="PF00271">
    <property type="entry name" value="Helicase_C"/>
    <property type="match status" value="1"/>
</dbReference>
<evidence type="ECO:0000256" key="3">
    <source>
        <dbReference type="ARBA" id="ARBA00022490"/>
    </source>
</evidence>
<comment type="similarity">
    <text evidence="2 13 14">Belongs to the UvrB family.</text>
</comment>
<keyword evidence="4 13" id="KW-0547">Nucleotide-binding</keyword>
<comment type="caution">
    <text evidence="19">The sequence shown here is derived from an EMBL/GenBank/DDBJ whole genome shotgun (WGS) entry which is preliminary data.</text>
</comment>
<evidence type="ECO:0000256" key="4">
    <source>
        <dbReference type="ARBA" id="ARBA00022741"/>
    </source>
</evidence>
<dbReference type="SMART" id="SM00487">
    <property type="entry name" value="DEXDc"/>
    <property type="match status" value="1"/>
</dbReference>
<dbReference type="InterPro" id="IPR001943">
    <property type="entry name" value="UVR_dom"/>
</dbReference>
<evidence type="ECO:0000259" key="18">
    <source>
        <dbReference type="PROSITE" id="PS51194"/>
    </source>
</evidence>
<evidence type="ECO:0000256" key="15">
    <source>
        <dbReference type="SAM" id="MobiDB-lite"/>
    </source>
</evidence>
<dbReference type="PROSITE" id="PS51192">
    <property type="entry name" value="HELICASE_ATP_BIND_1"/>
    <property type="match status" value="1"/>
</dbReference>
<evidence type="ECO:0000256" key="13">
    <source>
        <dbReference type="HAMAP-Rule" id="MF_00204"/>
    </source>
</evidence>
<feature type="binding site" evidence="13">
    <location>
        <begin position="37"/>
        <end position="44"/>
    </location>
    <ligand>
        <name>ATP</name>
        <dbReference type="ChEBI" id="CHEBI:30616"/>
    </ligand>
</feature>
<comment type="subcellular location">
    <subcellularLocation>
        <location evidence="1 13 14">Cytoplasm</location>
    </subcellularLocation>
</comment>
<evidence type="ECO:0000259" key="16">
    <source>
        <dbReference type="PROSITE" id="PS50151"/>
    </source>
</evidence>